<evidence type="ECO:0000259" key="4">
    <source>
        <dbReference type="Pfam" id="PF22624"/>
    </source>
</evidence>
<dbReference type="PANTHER" id="PTHR12215">
    <property type="entry name" value="PHOSPHOPANTETHEINE TRANSFERASE"/>
    <property type="match status" value="1"/>
</dbReference>
<evidence type="ECO:0000313" key="5">
    <source>
        <dbReference type="EMBL" id="MFC3976882.1"/>
    </source>
</evidence>
<dbReference type="GO" id="GO:0016740">
    <property type="term" value="F:transferase activity"/>
    <property type="evidence" value="ECO:0007669"/>
    <property type="project" value="UniProtKB-KW"/>
</dbReference>
<evidence type="ECO:0000259" key="3">
    <source>
        <dbReference type="Pfam" id="PF01648"/>
    </source>
</evidence>
<feature type="domain" description="4'-phosphopantetheinyl transferase" evidence="3">
    <location>
        <begin position="135"/>
        <end position="234"/>
    </location>
</feature>
<proteinExistence type="inferred from homology"/>
<dbReference type="InterPro" id="IPR050559">
    <property type="entry name" value="P-Pant_transferase_sf"/>
</dbReference>
<dbReference type="Gene3D" id="3.90.470.20">
    <property type="entry name" value="4'-phosphopantetheinyl transferase domain"/>
    <property type="match status" value="2"/>
</dbReference>
<sequence length="261" mass="30411">MGTSLQCDLIFDFKNELYGGVDSEKVRVWQIPAYPNLTHQALVDHAKSWGVIDFLTSYEQELVGRYYLEEDRNRKLISQIALRVILSEYLMVDPKELEFGKSEFGKPFIDLKNRLQFNLTHSYDYIYLAVGESIPLGIDLEYVSPTFEYEELLELVFQPDEIDQIQNSNNPLMTFFQYWTRKEAFLKAVGYGFSIHPQAVPVNIGLNVFGLTRDLGFKHWRSKTFEVVPDYILSIALASDSSFSLHFEEWDFFKEVPLILK</sequence>
<reference evidence="6" key="1">
    <citation type="journal article" date="2019" name="Int. J. Syst. Evol. Microbiol.">
        <title>The Global Catalogue of Microorganisms (GCM) 10K type strain sequencing project: providing services to taxonomists for standard genome sequencing and annotation.</title>
        <authorList>
            <consortium name="The Broad Institute Genomics Platform"/>
            <consortium name="The Broad Institute Genome Sequencing Center for Infectious Disease"/>
            <person name="Wu L."/>
            <person name="Ma J."/>
        </authorList>
    </citation>
    <scope>NUCLEOTIDE SEQUENCE [LARGE SCALE GENOMIC DNA]</scope>
    <source>
        <strain evidence="6">CECT 8551</strain>
    </source>
</reference>
<dbReference type="RefSeq" id="WP_241297468.1">
    <property type="nucleotide sequence ID" value="NZ_JAKZGR010000021.1"/>
</dbReference>
<name>A0ABV8EPD4_9BACT</name>
<dbReference type="Proteomes" id="UP001595766">
    <property type="component" value="Unassembled WGS sequence"/>
</dbReference>
<evidence type="ECO:0000313" key="6">
    <source>
        <dbReference type="Proteomes" id="UP001595766"/>
    </source>
</evidence>
<evidence type="ECO:0000256" key="1">
    <source>
        <dbReference type="ARBA" id="ARBA00010990"/>
    </source>
</evidence>
<dbReference type="Pfam" id="PF01648">
    <property type="entry name" value="ACPS"/>
    <property type="match status" value="1"/>
</dbReference>
<accession>A0ABV8EPD4</accession>
<dbReference type="PANTHER" id="PTHR12215:SF10">
    <property type="entry name" value="L-AMINOADIPATE-SEMIALDEHYDE DEHYDROGENASE-PHOSPHOPANTETHEINYL TRANSFERASE"/>
    <property type="match status" value="1"/>
</dbReference>
<dbReference type="InterPro" id="IPR008278">
    <property type="entry name" value="4-PPantetheinyl_Trfase_dom"/>
</dbReference>
<dbReference type="Pfam" id="PF22624">
    <property type="entry name" value="AASDHPPT_N"/>
    <property type="match status" value="1"/>
</dbReference>
<comment type="caution">
    <text evidence="5">The sequence shown here is derived from an EMBL/GenBank/DDBJ whole genome shotgun (WGS) entry which is preliminary data.</text>
</comment>
<organism evidence="5 6">
    <name type="scientific">Belliella kenyensis</name>
    <dbReference type="NCBI Taxonomy" id="1472724"/>
    <lineage>
        <taxon>Bacteria</taxon>
        <taxon>Pseudomonadati</taxon>
        <taxon>Bacteroidota</taxon>
        <taxon>Cytophagia</taxon>
        <taxon>Cytophagales</taxon>
        <taxon>Cyclobacteriaceae</taxon>
        <taxon>Belliella</taxon>
    </lineage>
</organism>
<keyword evidence="2 5" id="KW-0808">Transferase</keyword>
<dbReference type="InterPro" id="IPR055066">
    <property type="entry name" value="AASDHPPT_N"/>
</dbReference>
<dbReference type="SUPFAM" id="SSF56214">
    <property type="entry name" value="4'-phosphopantetheinyl transferase"/>
    <property type="match status" value="2"/>
</dbReference>
<keyword evidence="6" id="KW-1185">Reference proteome</keyword>
<feature type="domain" description="4'-phosphopantetheinyl transferase N-terminal" evidence="4">
    <location>
        <begin position="52"/>
        <end position="129"/>
    </location>
</feature>
<evidence type="ECO:0000256" key="2">
    <source>
        <dbReference type="ARBA" id="ARBA00022679"/>
    </source>
</evidence>
<protein>
    <submittedName>
        <fullName evidence="5">4'-phosphopantetheinyl transferase family protein</fullName>
    </submittedName>
</protein>
<dbReference type="InterPro" id="IPR037143">
    <property type="entry name" value="4-PPantetheinyl_Trfase_dom_sf"/>
</dbReference>
<comment type="similarity">
    <text evidence="1">Belongs to the P-Pant transferase superfamily. Gsp/Sfp/HetI/AcpT family.</text>
</comment>
<dbReference type="EMBL" id="JBHSAV010000051">
    <property type="protein sequence ID" value="MFC3976882.1"/>
    <property type="molecule type" value="Genomic_DNA"/>
</dbReference>
<gene>
    <name evidence="5" type="ORF">ACFOUP_10895</name>
</gene>